<reference evidence="3" key="1">
    <citation type="journal article" date="2019" name="Int. J. Syst. Evol. Microbiol.">
        <title>The Global Catalogue of Microorganisms (GCM) 10K type strain sequencing project: providing services to taxonomists for standard genome sequencing and annotation.</title>
        <authorList>
            <consortium name="The Broad Institute Genomics Platform"/>
            <consortium name="The Broad Institute Genome Sequencing Center for Infectious Disease"/>
            <person name="Wu L."/>
            <person name="Ma J."/>
        </authorList>
    </citation>
    <scope>NUCLEOTIDE SEQUENCE [LARGE SCALE GENOMIC DNA]</scope>
    <source>
        <strain evidence="3">CGMCC 1.16326</strain>
    </source>
</reference>
<evidence type="ECO:0000313" key="2">
    <source>
        <dbReference type="EMBL" id="MFC5394120.1"/>
    </source>
</evidence>
<proteinExistence type="predicted"/>
<sequence>MNNVVAFRHSAISRIQAPAGLSLHRSSGALMFMAVPKRTLVAKWHISATNGRLECRWRSEGGERRDEDGSRGPWRRRAA</sequence>
<accession>A0ABW0HAU3</accession>
<dbReference type="Proteomes" id="UP001596104">
    <property type="component" value="Unassembled WGS sequence"/>
</dbReference>
<keyword evidence="3" id="KW-1185">Reference proteome</keyword>
<dbReference type="EMBL" id="JBHSLV010000026">
    <property type="protein sequence ID" value="MFC5394120.1"/>
    <property type="molecule type" value="Genomic_DNA"/>
</dbReference>
<gene>
    <name evidence="2" type="ORF">ACFPPC_15875</name>
</gene>
<dbReference type="RefSeq" id="WP_291680469.1">
    <property type="nucleotide sequence ID" value="NZ_JBHSLV010000026.1"/>
</dbReference>
<protein>
    <submittedName>
        <fullName evidence="2">Uncharacterized protein</fullName>
    </submittedName>
</protein>
<evidence type="ECO:0000256" key="1">
    <source>
        <dbReference type="SAM" id="MobiDB-lite"/>
    </source>
</evidence>
<organism evidence="2 3">
    <name type="scientific">Bosea vestrisii</name>
    <dbReference type="NCBI Taxonomy" id="151416"/>
    <lineage>
        <taxon>Bacteria</taxon>
        <taxon>Pseudomonadati</taxon>
        <taxon>Pseudomonadota</taxon>
        <taxon>Alphaproteobacteria</taxon>
        <taxon>Hyphomicrobiales</taxon>
        <taxon>Boseaceae</taxon>
        <taxon>Bosea</taxon>
    </lineage>
</organism>
<evidence type="ECO:0000313" key="3">
    <source>
        <dbReference type="Proteomes" id="UP001596104"/>
    </source>
</evidence>
<name>A0ABW0HAU3_9HYPH</name>
<feature type="compositionally biased region" description="Basic and acidic residues" evidence="1">
    <location>
        <begin position="59"/>
        <end position="70"/>
    </location>
</feature>
<comment type="caution">
    <text evidence="2">The sequence shown here is derived from an EMBL/GenBank/DDBJ whole genome shotgun (WGS) entry which is preliminary data.</text>
</comment>
<feature type="region of interest" description="Disordered" evidence="1">
    <location>
        <begin position="59"/>
        <end position="79"/>
    </location>
</feature>